<dbReference type="RefSeq" id="WP_252818591.1">
    <property type="nucleotide sequence ID" value="NZ_JAMXQS010000005.1"/>
</dbReference>
<keyword evidence="2" id="KW-1185">Reference proteome</keyword>
<dbReference type="Proteomes" id="UP001205906">
    <property type="component" value="Unassembled WGS sequence"/>
</dbReference>
<evidence type="ECO:0008006" key="3">
    <source>
        <dbReference type="Google" id="ProtNLM"/>
    </source>
</evidence>
<protein>
    <recommendedName>
        <fullName evidence="3">Transcriptional regulator</fullName>
    </recommendedName>
</protein>
<dbReference type="EMBL" id="JAMXQS010000005">
    <property type="protein sequence ID" value="MCO6050175.1"/>
    <property type="molecule type" value="Genomic_DNA"/>
</dbReference>
<evidence type="ECO:0000313" key="1">
    <source>
        <dbReference type="EMBL" id="MCO6050175.1"/>
    </source>
</evidence>
<evidence type="ECO:0000313" key="2">
    <source>
        <dbReference type="Proteomes" id="UP001205906"/>
    </source>
</evidence>
<gene>
    <name evidence="1" type="ORF">NGM99_10300</name>
</gene>
<reference evidence="1 2" key="1">
    <citation type="submission" date="2022-06" db="EMBL/GenBank/DDBJ databases">
        <title>Mesorhizobium sp. strain RP14 Genome sequencing and assembly.</title>
        <authorList>
            <person name="Kim I."/>
        </authorList>
    </citation>
    <scope>NUCLEOTIDE SEQUENCE [LARGE SCALE GENOMIC DNA]</scope>
    <source>
        <strain evidence="2">RP14(2022)</strain>
    </source>
</reference>
<sequence length="131" mass="14260">MTEERLEIRHYALWTAIDDLAVQVNLSPSALAIHAGLNSCTLNRSNRTRGGTLHWSSTATIGALLSVTETSWGEFGHLVDLIEQAQLNQIVEAQKKAREVGGTTRAKGERASTGKLARSECQMILRNGSES</sequence>
<name>A0ABT1C5S1_9HYPH</name>
<organism evidence="1 2">
    <name type="scientific">Mesorhizobium liriopis</name>
    <dbReference type="NCBI Taxonomy" id="2953882"/>
    <lineage>
        <taxon>Bacteria</taxon>
        <taxon>Pseudomonadati</taxon>
        <taxon>Pseudomonadota</taxon>
        <taxon>Alphaproteobacteria</taxon>
        <taxon>Hyphomicrobiales</taxon>
        <taxon>Phyllobacteriaceae</taxon>
        <taxon>Mesorhizobium</taxon>
    </lineage>
</organism>
<comment type="caution">
    <text evidence="1">The sequence shown here is derived from an EMBL/GenBank/DDBJ whole genome shotgun (WGS) entry which is preliminary data.</text>
</comment>
<accession>A0ABT1C5S1</accession>
<proteinExistence type="predicted"/>